<dbReference type="AlphaFoldDB" id="A0A8J3JIR1"/>
<feature type="transmembrane region" description="Helical" evidence="1">
    <location>
        <begin position="24"/>
        <end position="48"/>
    </location>
</feature>
<keyword evidence="1" id="KW-0812">Transmembrane</keyword>
<keyword evidence="1" id="KW-0472">Membrane</keyword>
<protein>
    <submittedName>
        <fullName evidence="2">Uncharacterized protein</fullName>
    </submittedName>
</protein>
<name>A0A8J3JIR1_9ACTN</name>
<evidence type="ECO:0000256" key="1">
    <source>
        <dbReference type="SAM" id="Phobius"/>
    </source>
</evidence>
<organism evidence="2 3">
    <name type="scientific">Catellatospora bangladeshensis</name>
    <dbReference type="NCBI Taxonomy" id="310355"/>
    <lineage>
        <taxon>Bacteria</taxon>
        <taxon>Bacillati</taxon>
        <taxon>Actinomycetota</taxon>
        <taxon>Actinomycetes</taxon>
        <taxon>Micromonosporales</taxon>
        <taxon>Micromonosporaceae</taxon>
        <taxon>Catellatospora</taxon>
    </lineage>
</organism>
<gene>
    <name evidence="2" type="ORF">Cba03nite_46730</name>
</gene>
<dbReference type="EMBL" id="BONF01000028">
    <property type="protein sequence ID" value="GIF83324.1"/>
    <property type="molecule type" value="Genomic_DNA"/>
</dbReference>
<comment type="caution">
    <text evidence="2">The sequence shown here is derived from an EMBL/GenBank/DDBJ whole genome shotgun (WGS) entry which is preliminary data.</text>
</comment>
<sequence>MIDPYVHVDTPPARRTRRRTRRHMLILISVAALAAAAAGIAGVVFALAQSGKISNPFSDAYTVTGTVILSNGEFINTGGACYGMGDFQDIRPGAKVVVTDAAQRTVATGAIETAQETVAECHLTFRVEDVPRGDAFYGVEVTHRGRLQYTAADLEQHLMLSLG</sequence>
<keyword evidence="3" id="KW-1185">Reference proteome</keyword>
<evidence type="ECO:0000313" key="2">
    <source>
        <dbReference type="EMBL" id="GIF83324.1"/>
    </source>
</evidence>
<keyword evidence="1" id="KW-1133">Transmembrane helix</keyword>
<proteinExistence type="predicted"/>
<dbReference type="Proteomes" id="UP000601223">
    <property type="component" value="Unassembled WGS sequence"/>
</dbReference>
<accession>A0A8J3JIR1</accession>
<evidence type="ECO:0000313" key="3">
    <source>
        <dbReference type="Proteomes" id="UP000601223"/>
    </source>
</evidence>
<reference evidence="2 3" key="1">
    <citation type="submission" date="2021-01" db="EMBL/GenBank/DDBJ databases">
        <title>Whole genome shotgun sequence of Catellatospora bangladeshensis NBRC 107357.</title>
        <authorList>
            <person name="Komaki H."/>
            <person name="Tamura T."/>
        </authorList>
    </citation>
    <scope>NUCLEOTIDE SEQUENCE [LARGE SCALE GENOMIC DNA]</scope>
    <source>
        <strain evidence="2 3">NBRC 107357</strain>
    </source>
</reference>